<proteinExistence type="predicted"/>
<evidence type="ECO:0008006" key="3">
    <source>
        <dbReference type="Google" id="ProtNLM"/>
    </source>
</evidence>
<name>A0AA39IQE7_9BILA</name>
<gene>
    <name evidence="1" type="ORF">QR680_010318</name>
</gene>
<evidence type="ECO:0000313" key="1">
    <source>
        <dbReference type="EMBL" id="KAK0427602.1"/>
    </source>
</evidence>
<dbReference type="EMBL" id="JAUCMV010000001">
    <property type="protein sequence ID" value="KAK0427602.1"/>
    <property type="molecule type" value="Genomic_DNA"/>
</dbReference>
<reference evidence="1" key="1">
    <citation type="submission" date="2023-06" db="EMBL/GenBank/DDBJ databases">
        <title>Genomic analysis of the entomopathogenic nematode Steinernema hermaphroditum.</title>
        <authorList>
            <person name="Schwarz E.M."/>
            <person name="Heppert J.K."/>
            <person name="Baniya A."/>
            <person name="Schwartz H.T."/>
            <person name="Tan C.-H."/>
            <person name="Antoshechkin I."/>
            <person name="Sternberg P.W."/>
            <person name="Goodrich-Blair H."/>
            <person name="Dillman A.R."/>
        </authorList>
    </citation>
    <scope>NUCLEOTIDE SEQUENCE</scope>
    <source>
        <strain evidence="1">PS9179</strain>
        <tissue evidence="1">Whole animal</tissue>
    </source>
</reference>
<dbReference type="Proteomes" id="UP001175271">
    <property type="component" value="Unassembled WGS sequence"/>
</dbReference>
<protein>
    <recommendedName>
        <fullName evidence="3">F-box domain-containing protein</fullName>
    </recommendedName>
</protein>
<evidence type="ECO:0000313" key="2">
    <source>
        <dbReference type="Proteomes" id="UP001175271"/>
    </source>
</evidence>
<dbReference type="AlphaFoldDB" id="A0AA39IQE7"/>
<keyword evidence="2" id="KW-1185">Reference proteome</keyword>
<accession>A0AA39IQE7</accession>
<organism evidence="1 2">
    <name type="scientific">Steinernema hermaphroditum</name>
    <dbReference type="NCBI Taxonomy" id="289476"/>
    <lineage>
        <taxon>Eukaryota</taxon>
        <taxon>Metazoa</taxon>
        <taxon>Ecdysozoa</taxon>
        <taxon>Nematoda</taxon>
        <taxon>Chromadorea</taxon>
        <taxon>Rhabditida</taxon>
        <taxon>Tylenchina</taxon>
        <taxon>Panagrolaimomorpha</taxon>
        <taxon>Strongyloidoidea</taxon>
        <taxon>Steinernematidae</taxon>
        <taxon>Steinernema</taxon>
    </lineage>
</organism>
<sequence>MDTVSFHFIDDVMGYLSEEDIRRLQKLRSPWHNLIESFCSKLIKLRVKIIARDQNSFEAEAVRLYRNPRTKIFSWIPWTKDKWAKEIRYARVEKLHLFGERCLTDDENCNLLEVLNLISIPPNFRESFDCVLFSELTIANSRKPTVTEEMTEICRHLHPGYRSVDIQRIDASSESQLLQKLVDFNKVVKLILPEDSRNKFWDSDAKRILHITTLKYLVLLGTKCITEEAMDLFKTIAASKRPDRKREIFVMTTFGNDKVLLDFREFHRKQMKDHVDKDCIFCKSVLSRRYIEFCNVNIASIVEEIANRITSAILSSELLAPCRHYLTLSNNLRPKRGQPVLTIHGLWLN</sequence>
<comment type="caution">
    <text evidence="1">The sequence shown here is derived from an EMBL/GenBank/DDBJ whole genome shotgun (WGS) entry which is preliminary data.</text>
</comment>